<evidence type="ECO:0000256" key="7">
    <source>
        <dbReference type="ARBA" id="ARBA00022970"/>
    </source>
</evidence>
<dbReference type="Gene3D" id="1.10.3860.10">
    <property type="entry name" value="Sodium:dicarboxylate symporter"/>
    <property type="match status" value="1"/>
</dbReference>
<reference evidence="11 12" key="1">
    <citation type="submission" date="2016-10" db="EMBL/GenBank/DDBJ databases">
        <authorList>
            <person name="de Groot N.N."/>
        </authorList>
    </citation>
    <scope>NUCLEOTIDE SEQUENCE [LARGE SCALE GENOMIC DNA]</scope>
    <source>
        <strain evidence="11 12">LMG 18387</strain>
    </source>
</reference>
<keyword evidence="3 10" id="KW-1003">Cell membrane</keyword>
<keyword evidence="2 10" id="KW-0813">Transport</keyword>
<feature type="transmembrane region" description="Helical" evidence="10">
    <location>
        <begin position="211"/>
        <end position="232"/>
    </location>
</feature>
<dbReference type="InterPro" id="IPR036458">
    <property type="entry name" value="Na:dicarbo_symporter_sf"/>
</dbReference>
<feature type="transmembrane region" description="Helical" evidence="10">
    <location>
        <begin position="244"/>
        <end position="267"/>
    </location>
</feature>
<feature type="transmembrane region" description="Helical" evidence="10">
    <location>
        <begin position="354"/>
        <end position="379"/>
    </location>
</feature>
<dbReference type="PANTHER" id="PTHR42865:SF8">
    <property type="entry name" value="SERINE_THREONINE TRANSPORTER SSTT"/>
    <property type="match status" value="1"/>
</dbReference>
<feature type="transmembrane region" description="Helical" evidence="10">
    <location>
        <begin position="76"/>
        <end position="99"/>
    </location>
</feature>
<evidence type="ECO:0000256" key="2">
    <source>
        <dbReference type="ARBA" id="ARBA00022448"/>
    </source>
</evidence>
<keyword evidence="9 10" id="KW-0472">Membrane</keyword>
<dbReference type="FunFam" id="1.10.3860.10:FF:000003">
    <property type="entry name" value="Serine/threonine transporter sstT"/>
    <property type="match status" value="1"/>
</dbReference>
<dbReference type="Proteomes" id="UP000198606">
    <property type="component" value="Unassembled WGS sequence"/>
</dbReference>
<keyword evidence="8 10" id="KW-1133">Transmembrane helix</keyword>
<gene>
    <name evidence="10" type="primary">sstT</name>
    <name evidence="11" type="ORF">SAMN05216588_11916</name>
</gene>
<dbReference type="GO" id="GO:0005886">
    <property type="term" value="C:plasma membrane"/>
    <property type="evidence" value="ECO:0007669"/>
    <property type="project" value="UniProtKB-SubCell"/>
</dbReference>
<comment type="function">
    <text evidence="10">Involved in the import of serine and threonine into the cell, with the concomitant import of sodium (symport system).</text>
</comment>
<comment type="similarity">
    <text evidence="10">Belongs to the dicarboxylate/amino acid:cation symporter (DAACS) (TC 2.A.23) family.</text>
</comment>
<comment type="catalytic activity">
    <reaction evidence="10">
        <text>L-threonine(in) + Na(+)(in) = L-threonine(out) + Na(+)(out)</text>
        <dbReference type="Rhea" id="RHEA:69999"/>
        <dbReference type="ChEBI" id="CHEBI:29101"/>
        <dbReference type="ChEBI" id="CHEBI:57926"/>
    </reaction>
</comment>
<dbReference type="AlphaFoldDB" id="A0A1G8LHW6"/>
<dbReference type="GO" id="GO:0015826">
    <property type="term" value="P:threonine transport"/>
    <property type="evidence" value="ECO:0007669"/>
    <property type="project" value="InterPro"/>
</dbReference>
<feature type="transmembrane region" description="Helical" evidence="10">
    <location>
        <begin position="173"/>
        <end position="190"/>
    </location>
</feature>
<feature type="transmembrane region" description="Helical" evidence="10">
    <location>
        <begin position="317"/>
        <end position="342"/>
    </location>
</feature>
<evidence type="ECO:0000256" key="1">
    <source>
        <dbReference type="ARBA" id="ARBA00004141"/>
    </source>
</evidence>
<sequence length="449" mass="47396">MTCPVGVARAPADLSPNAIKPRILDSVYYMNTLKRIASAYSNTSLVLRIFIGLVLGILLAYFSPDAALKVGLLGELFILALKAVAPVLVLVLVISSLAAHQSGQPTHIRPVLMMYLISTFSAAALAVCASFLFPTLLSLDISSAEGNPPGSIIDVLHNLLTSIFVGPVQALNTSNYIAILAWAVALGIFLRHTAPSTRTMLHDVSNAFTQVVRFVINQAPIGIFGLVASTLADSGFEALYGYARLLMVMVGCMLIVTLVINPLLAYIKMRRNPYPLLFTVLRESAVTAFFTRSSAANIPVNLRLCEKLKLDKDTYSITIPLGATINMAGAAITISVMALATTHTLGINVDLPTALLLCVVSSLAAAGVSGVAGGSLLLIPMATSLFGIDTEIAMQVVAIGFVIGVVQDSFETALNSHTDVVFTAAVSYAGEERGVAEQATRIDAQASRS</sequence>
<evidence type="ECO:0000313" key="12">
    <source>
        <dbReference type="Proteomes" id="UP000198606"/>
    </source>
</evidence>
<dbReference type="NCBIfam" id="NF010151">
    <property type="entry name" value="PRK13628.1"/>
    <property type="match status" value="1"/>
</dbReference>
<accession>A0A1G8LHW6</accession>
<evidence type="ECO:0000256" key="5">
    <source>
        <dbReference type="ARBA" id="ARBA00022692"/>
    </source>
</evidence>
<dbReference type="EMBL" id="FNDG01000019">
    <property type="protein sequence ID" value="SDI55319.1"/>
    <property type="molecule type" value="Genomic_DNA"/>
</dbReference>
<dbReference type="InterPro" id="IPR023025">
    <property type="entry name" value="Ser_Thr_transp_SstT"/>
</dbReference>
<evidence type="ECO:0000256" key="4">
    <source>
        <dbReference type="ARBA" id="ARBA00022519"/>
    </source>
</evidence>
<evidence type="ECO:0000256" key="3">
    <source>
        <dbReference type="ARBA" id="ARBA00022475"/>
    </source>
</evidence>
<dbReference type="Pfam" id="PF00375">
    <property type="entry name" value="SDF"/>
    <property type="match status" value="1"/>
</dbReference>
<proteinExistence type="inferred from homology"/>
<dbReference type="PRINTS" id="PR00173">
    <property type="entry name" value="EDTRNSPORT"/>
</dbReference>
<evidence type="ECO:0000313" key="11">
    <source>
        <dbReference type="EMBL" id="SDI55319.1"/>
    </source>
</evidence>
<organism evidence="11 12">
    <name type="scientific">Phytopseudomonas flavescens</name>
    <dbReference type="NCBI Taxonomy" id="29435"/>
    <lineage>
        <taxon>Bacteria</taxon>
        <taxon>Pseudomonadati</taxon>
        <taxon>Pseudomonadota</taxon>
        <taxon>Gammaproteobacteria</taxon>
        <taxon>Pseudomonadales</taxon>
        <taxon>Pseudomonadaceae</taxon>
        <taxon>Phytopseudomonas</taxon>
    </lineage>
</organism>
<feature type="transmembrane region" description="Helical" evidence="10">
    <location>
        <begin position="45"/>
        <end position="64"/>
    </location>
</feature>
<keyword evidence="4" id="KW-0997">Cell inner membrane</keyword>
<feature type="transmembrane region" description="Helical" evidence="10">
    <location>
        <begin position="111"/>
        <end position="133"/>
    </location>
</feature>
<keyword evidence="6 10" id="KW-0769">Symport</keyword>
<keyword evidence="5 10" id="KW-0812">Transmembrane</keyword>
<dbReference type="STRING" id="29435.SAMN05216588_11916"/>
<dbReference type="InterPro" id="IPR001991">
    <property type="entry name" value="Na-dicarboxylate_symporter"/>
</dbReference>
<dbReference type="PANTHER" id="PTHR42865">
    <property type="entry name" value="PROTON/GLUTAMATE-ASPARTATE SYMPORTER"/>
    <property type="match status" value="1"/>
</dbReference>
<dbReference type="HAMAP" id="MF_01582">
    <property type="entry name" value="Ser_Thr_transp_SstT"/>
    <property type="match status" value="1"/>
</dbReference>
<evidence type="ECO:0000256" key="6">
    <source>
        <dbReference type="ARBA" id="ARBA00022847"/>
    </source>
</evidence>
<evidence type="ECO:0000256" key="8">
    <source>
        <dbReference type="ARBA" id="ARBA00022989"/>
    </source>
</evidence>
<evidence type="ECO:0000256" key="9">
    <source>
        <dbReference type="ARBA" id="ARBA00023136"/>
    </source>
</evidence>
<comment type="subcellular location">
    <subcellularLocation>
        <location evidence="10">Cell membrane</location>
        <topology evidence="10">Multi-pass membrane protein</topology>
    </subcellularLocation>
    <subcellularLocation>
        <location evidence="1">Membrane</location>
        <topology evidence="1">Multi-pass membrane protein</topology>
    </subcellularLocation>
</comment>
<evidence type="ECO:0000256" key="10">
    <source>
        <dbReference type="HAMAP-Rule" id="MF_01582"/>
    </source>
</evidence>
<dbReference type="GO" id="GO:0032329">
    <property type="term" value="P:serine transport"/>
    <property type="evidence" value="ECO:0007669"/>
    <property type="project" value="InterPro"/>
</dbReference>
<dbReference type="GO" id="GO:0005295">
    <property type="term" value="F:neutral L-amino acid:sodium symporter activity"/>
    <property type="evidence" value="ECO:0007669"/>
    <property type="project" value="TreeGrafter"/>
</dbReference>
<keyword evidence="7 10" id="KW-0029">Amino-acid transport</keyword>
<dbReference type="SUPFAM" id="SSF118215">
    <property type="entry name" value="Proton glutamate symport protein"/>
    <property type="match status" value="1"/>
</dbReference>
<comment type="catalytic activity">
    <reaction evidence="10">
        <text>L-serine(in) + Na(+)(in) = L-serine(out) + Na(+)(out)</text>
        <dbReference type="Rhea" id="RHEA:29575"/>
        <dbReference type="ChEBI" id="CHEBI:29101"/>
        <dbReference type="ChEBI" id="CHEBI:33384"/>
    </reaction>
</comment>
<protein>
    <recommendedName>
        <fullName evidence="10">Serine/threonine transporter SstT</fullName>
    </recommendedName>
    <alternativeName>
        <fullName evidence="10">Na(+)/serine-threonine symporter</fullName>
    </alternativeName>
</protein>
<name>A0A1G8LHW6_9GAMM</name>